<evidence type="ECO:0000313" key="1">
    <source>
        <dbReference type="EMBL" id="RZF32165.1"/>
    </source>
</evidence>
<keyword evidence="2" id="KW-1185">Reference proteome</keyword>
<organism evidence="1 2">
    <name type="scientific">Laodelphax striatellus</name>
    <name type="common">Small brown planthopper</name>
    <name type="synonym">Delphax striatella</name>
    <dbReference type="NCBI Taxonomy" id="195883"/>
    <lineage>
        <taxon>Eukaryota</taxon>
        <taxon>Metazoa</taxon>
        <taxon>Ecdysozoa</taxon>
        <taxon>Arthropoda</taxon>
        <taxon>Hexapoda</taxon>
        <taxon>Insecta</taxon>
        <taxon>Pterygota</taxon>
        <taxon>Neoptera</taxon>
        <taxon>Paraneoptera</taxon>
        <taxon>Hemiptera</taxon>
        <taxon>Auchenorrhyncha</taxon>
        <taxon>Fulgoroidea</taxon>
        <taxon>Delphacidae</taxon>
        <taxon>Criomorphinae</taxon>
        <taxon>Laodelphax</taxon>
    </lineage>
</organism>
<dbReference type="InParanoid" id="A0A482WF52"/>
<name>A0A482WF52_LAOST</name>
<protein>
    <submittedName>
        <fullName evidence="1">Uncharacterized protein</fullName>
    </submittedName>
</protein>
<dbReference type="AlphaFoldDB" id="A0A482WF52"/>
<accession>A0A482WF52</accession>
<sequence>MSETPWEHELSPHSSFRPRPLFGLRHHFSTSSLHYRPDELIENVGTLRQDDSRDENHNDGDVVLLPNYGEATLDASSL</sequence>
<comment type="caution">
    <text evidence="1">The sequence shown here is derived from an EMBL/GenBank/DDBJ whole genome shotgun (WGS) entry which is preliminary data.</text>
</comment>
<proteinExistence type="predicted"/>
<gene>
    <name evidence="1" type="ORF">LSTR_LSTR004028</name>
</gene>
<dbReference type="Proteomes" id="UP000291343">
    <property type="component" value="Unassembled WGS sequence"/>
</dbReference>
<evidence type="ECO:0000313" key="2">
    <source>
        <dbReference type="Proteomes" id="UP000291343"/>
    </source>
</evidence>
<dbReference type="EMBL" id="QKKF02037473">
    <property type="protein sequence ID" value="RZF32165.1"/>
    <property type="molecule type" value="Genomic_DNA"/>
</dbReference>
<reference evidence="1 2" key="1">
    <citation type="journal article" date="2017" name="Gigascience">
        <title>Genome sequence of the small brown planthopper, Laodelphax striatellus.</title>
        <authorList>
            <person name="Zhu J."/>
            <person name="Jiang F."/>
            <person name="Wang X."/>
            <person name="Yang P."/>
            <person name="Bao Y."/>
            <person name="Zhao W."/>
            <person name="Wang W."/>
            <person name="Lu H."/>
            <person name="Wang Q."/>
            <person name="Cui N."/>
            <person name="Li J."/>
            <person name="Chen X."/>
            <person name="Luo L."/>
            <person name="Yu J."/>
            <person name="Kang L."/>
            <person name="Cui F."/>
        </authorList>
    </citation>
    <scope>NUCLEOTIDE SEQUENCE [LARGE SCALE GENOMIC DNA]</scope>
    <source>
        <strain evidence="1">Lst14</strain>
    </source>
</reference>